<dbReference type="Pfam" id="PF12762">
    <property type="entry name" value="DDE_Tnp_IS1595"/>
    <property type="match status" value="1"/>
</dbReference>
<feature type="domain" description="ISXO2-like transposase" evidence="1">
    <location>
        <begin position="125"/>
        <end position="280"/>
    </location>
</feature>
<dbReference type="AlphaFoldDB" id="A0A2U2XBF2"/>
<reference evidence="2 3" key="1">
    <citation type="submission" date="2018-05" db="EMBL/GenBank/DDBJ databases">
        <title>Brumimicrobium oceani sp. nov., isolated from coastal sediment.</title>
        <authorList>
            <person name="Kou Y."/>
        </authorList>
    </citation>
    <scope>NUCLEOTIDE SEQUENCE [LARGE SCALE GENOMIC DNA]</scope>
    <source>
        <strain evidence="2 3">C305</strain>
    </source>
</reference>
<reference evidence="2 3" key="2">
    <citation type="submission" date="2018-05" db="EMBL/GenBank/DDBJ databases">
        <authorList>
            <person name="Lanie J.A."/>
            <person name="Ng W.-L."/>
            <person name="Kazmierczak K.M."/>
            <person name="Andrzejewski T.M."/>
            <person name="Davidsen T.M."/>
            <person name="Wayne K.J."/>
            <person name="Tettelin H."/>
            <person name="Glass J.I."/>
            <person name="Rusch D."/>
            <person name="Podicherti R."/>
            <person name="Tsui H.-C.T."/>
            <person name="Winkler M.E."/>
        </authorList>
    </citation>
    <scope>NUCLEOTIDE SEQUENCE [LARGE SCALE GENOMIC DNA]</scope>
    <source>
        <strain evidence="2 3">C305</strain>
    </source>
</reference>
<keyword evidence="3" id="KW-1185">Reference proteome</keyword>
<dbReference type="Proteomes" id="UP000245370">
    <property type="component" value="Unassembled WGS sequence"/>
</dbReference>
<evidence type="ECO:0000259" key="1">
    <source>
        <dbReference type="SMART" id="SM01126"/>
    </source>
</evidence>
<dbReference type="SMART" id="SM01126">
    <property type="entry name" value="DDE_Tnp_IS1595"/>
    <property type="match status" value="1"/>
</dbReference>
<accession>A0A2U2XBF2</accession>
<dbReference type="InterPro" id="IPR024445">
    <property type="entry name" value="Tnp_ISXO2-like"/>
</dbReference>
<organism evidence="2 3">
    <name type="scientific">Brumimicrobium oceani</name>
    <dbReference type="NCBI Taxonomy" id="2100725"/>
    <lineage>
        <taxon>Bacteria</taxon>
        <taxon>Pseudomonadati</taxon>
        <taxon>Bacteroidota</taxon>
        <taxon>Flavobacteriia</taxon>
        <taxon>Flavobacteriales</taxon>
        <taxon>Crocinitomicaceae</taxon>
        <taxon>Brumimicrobium</taxon>
    </lineage>
</organism>
<dbReference type="NCBIfam" id="NF033547">
    <property type="entry name" value="transpos_IS1595"/>
    <property type="match status" value="1"/>
</dbReference>
<proteinExistence type="predicted"/>
<sequence length="299" mass="35357">MNILEFVEIFPTEESCKTHFKEQREKIGITCQKCKCKKHYWLKSKWQWQCSECRFRTTLRSGTFMKASNLPVRTWYLAMIFMTCTKKGFSACELQRQLGHNRYDTVWSLMHRIRNAMGNRDNQYTLEGMIEFDEAYFEKATPDGIKLKRGKGSQKQQNVAVMAESTYLEDIETGKVSKSCRYYKMKVLDSHKKESVNETISENVDEQSIVFSDKSTSYVDIADLVETHIMEKSTKETTKETLKWVHIAISNAKRNFLGVYHKIKRKYLQLYLDEFCYKLNRRYFGERLFDRLVIAVANN</sequence>
<name>A0A2U2XBF2_9FLAO</name>
<evidence type="ECO:0000313" key="3">
    <source>
        <dbReference type="Proteomes" id="UP000245370"/>
    </source>
</evidence>
<comment type="caution">
    <text evidence="2">The sequence shown here is derived from an EMBL/GenBank/DDBJ whole genome shotgun (WGS) entry which is preliminary data.</text>
</comment>
<gene>
    <name evidence="2" type="ORF">DIT68_11715</name>
</gene>
<dbReference type="EMBL" id="QFRJ01000009">
    <property type="protein sequence ID" value="PWH85031.1"/>
    <property type="molecule type" value="Genomic_DNA"/>
</dbReference>
<evidence type="ECO:0000313" key="2">
    <source>
        <dbReference type="EMBL" id="PWH85031.1"/>
    </source>
</evidence>
<protein>
    <submittedName>
        <fullName evidence="2">IS1595 family transposase</fullName>
    </submittedName>
</protein>
<dbReference type="RefSeq" id="WP_109359994.1">
    <property type="nucleotide sequence ID" value="NZ_QFRJ01000009.1"/>
</dbReference>
<dbReference type="OrthoDB" id="1023020at2"/>